<keyword evidence="4" id="KW-0809">Transit peptide</keyword>
<comment type="caution">
    <text evidence="7">The sequence shown here is derived from an EMBL/GenBank/DDBJ whole genome shotgun (WGS) entry which is preliminary data.</text>
</comment>
<reference evidence="7" key="1">
    <citation type="submission" date="2022-08" db="EMBL/GenBank/DDBJ databases">
        <title>A Global Phylogenomic Analysis of the Shiitake Genus Lentinula.</title>
        <authorList>
            <consortium name="DOE Joint Genome Institute"/>
            <person name="Sierra-Patev S."/>
            <person name="Min B."/>
            <person name="Naranjo-Ortiz M."/>
            <person name="Looney B."/>
            <person name="Konkel Z."/>
            <person name="Slot J.C."/>
            <person name="Sakamoto Y."/>
            <person name="Steenwyk J.L."/>
            <person name="Rokas A."/>
            <person name="Carro J."/>
            <person name="Camarero S."/>
            <person name="Ferreira P."/>
            <person name="Molpeceres G."/>
            <person name="Ruiz-Duenas F.J."/>
            <person name="Serrano A."/>
            <person name="Henrissat B."/>
            <person name="Drula E."/>
            <person name="Hughes K.W."/>
            <person name="Mata J.L."/>
            <person name="Ishikawa N.K."/>
            <person name="Vargas-Isla R."/>
            <person name="Ushijima S."/>
            <person name="Smith C.A."/>
            <person name="Ahrendt S."/>
            <person name="Andreopoulos W."/>
            <person name="He G."/>
            <person name="Labutti K."/>
            <person name="Lipzen A."/>
            <person name="Ng V."/>
            <person name="Riley R."/>
            <person name="Sandor L."/>
            <person name="Barry K."/>
            <person name="Martinez A.T."/>
            <person name="Xiao Y."/>
            <person name="Gibbons J.G."/>
            <person name="Terashima K."/>
            <person name="Grigoriev I.V."/>
            <person name="Hibbett D.S."/>
        </authorList>
    </citation>
    <scope>NUCLEOTIDE SEQUENCE</scope>
    <source>
        <strain evidence="7">JLM2183</strain>
    </source>
</reference>
<accession>A0A9W9AST2</accession>
<keyword evidence="8" id="KW-1185">Reference proteome</keyword>
<dbReference type="PANTHER" id="PTHR31107:SF2">
    <property type="entry name" value="CYTOCHROME C OXIDASE ASSEMBLY FACTOR 8"/>
    <property type="match status" value="1"/>
</dbReference>
<dbReference type="Proteomes" id="UP001150266">
    <property type="component" value="Unassembled WGS sequence"/>
</dbReference>
<organism evidence="7 8">
    <name type="scientific">Lentinula aciculospora</name>
    <dbReference type="NCBI Taxonomy" id="153920"/>
    <lineage>
        <taxon>Eukaryota</taxon>
        <taxon>Fungi</taxon>
        <taxon>Dikarya</taxon>
        <taxon>Basidiomycota</taxon>
        <taxon>Agaricomycotina</taxon>
        <taxon>Agaricomycetes</taxon>
        <taxon>Agaricomycetidae</taxon>
        <taxon>Agaricales</taxon>
        <taxon>Marasmiineae</taxon>
        <taxon>Omphalotaceae</taxon>
        <taxon>Lentinula</taxon>
    </lineage>
</organism>
<dbReference type="Pfam" id="PF10231">
    <property type="entry name" value="COA8"/>
    <property type="match status" value="1"/>
</dbReference>
<comment type="similarity">
    <text evidence="2">Belongs to the COA8 family.</text>
</comment>
<dbReference type="GO" id="GO:0005743">
    <property type="term" value="C:mitochondrial inner membrane"/>
    <property type="evidence" value="ECO:0007669"/>
    <property type="project" value="UniProtKB-SubCell"/>
</dbReference>
<keyword evidence="3" id="KW-0999">Mitochondrion inner membrane</keyword>
<evidence type="ECO:0000313" key="7">
    <source>
        <dbReference type="EMBL" id="KAJ4487907.1"/>
    </source>
</evidence>
<evidence type="ECO:0000256" key="4">
    <source>
        <dbReference type="ARBA" id="ARBA00022946"/>
    </source>
</evidence>
<comment type="subcellular location">
    <subcellularLocation>
        <location evidence="1">Mitochondrion inner membrane</location>
        <topology evidence="1">Peripheral membrane protein</topology>
        <orientation evidence="1">Matrix side</orientation>
    </subcellularLocation>
</comment>
<dbReference type="EMBL" id="JAOTPV010000002">
    <property type="protein sequence ID" value="KAJ4487907.1"/>
    <property type="molecule type" value="Genomic_DNA"/>
</dbReference>
<evidence type="ECO:0000256" key="6">
    <source>
        <dbReference type="ARBA" id="ARBA00023136"/>
    </source>
</evidence>
<sequence>MLVPLRPSSLSRCRSRLLHGSAKTLRHLVGPPDPISHLRPIIYDDVSSPPTPAVVYHPYSLQEFDPVPARNSNTYEMQWKLQRQQLDELSQNFWLDSNTRFESAKESVLASLPASCTPLDKENALSEFYKQWLLQESERVDEYSKIWRARNWANIVLAARVKYSRFPSLITGLIKFPRQS</sequence>
<evidence type="ECO:0000256" key="5">
    <source>
        <dbReference type="ARBA" id="ARBA00023128"/>
    </source>
</evidence>
<dbReference type="GO" id="GO:0097193">
    <property type="term" value="P:intrinsic apoptotic signaling pathway"/>
    <property type="evidence" value="ECO:0007669"/>
    <property type="project" value="InterPro"/>
</dbReference>
<dbReference type="OrthoDB" id="6246201at2759"/>
<name>A0A9W9AST2_9AGAR</name>
<protein>
    <submittedName>
        <fullName evidence="7">Uncharacterized protein</fullName>
    </submittedName>
</protein>
<dbReference type="PANTHER" id="PTHR31107">
    <property type="entry name" value="APOPTOGENIC PROTEIN 1, MITOCHONDRIAL"/>
    <property type="match status" value="1"/>
</dbReference>
<evidence type="ECO:0000256" key="3">
    <source>
        <dbReference type="ARBA" id="ARBA00022792"/>
    </source>
</evidence>
<dbReference type="AlphaFoldDB" id="A0A9W9AST2"/>
<evidence type="ECO:0000256" key="1">
    <source>
        <dbReference type="ARBA" id="ARBA00004443"/>
    </source>
</evidence>
<keyword evidence="5" id="KW-0496">Mitochondrion</keyword>
<keyword evidence="6" id="KW-0472">Membrane</keyword>
<evidence type="ECO:0000256" key="2">
    <source>
        <dbReference type="ARBA" id="ARBA00005453"/>
    </source>
</evidence>
<gene>
    <name evidence="7" type="ORF">J3R30DRAFT_3279581</name>
</gene>
<evidence type="ECO:0000313" key="8">
    <source>
        <dbReference type="Proteomes" id="UP001150266"/>
    </source>
</evidence>
<dbReference type="InterPro" id="IPR018796">
    <property type="entry name" value="COA8"/>
</dbReference>
<proteinExistence type="inferred from homology"/>